<dbReference type="EMBL" id="KE345823">
    <property type="protein sequence ID" value="EXC17875.1"/>
    <property type="molecule type" value="Genomic_DNA"/>
</dbReference>
<keyword evidence="1" id="KW-0863">Zinc-finger</keyword>
<gene>
    <name evidence="3" type="ORF">L484_023232</name>
</gene>
<dbReference type="PANTHER" id="PTHR35744">
    <property type="entry name" value="C2H2-TYPE DOMAIN-CONTAINING PROTEIN"/>
    <property type="match status" value="1"/>
</dbReference>
<accession>W9S6V4</accession>
<dbReference type="GO" id="GO:0008270">
    <property type="term" value="F:zinc ion binding"/>
    <property type="evidence" value="ECO:0007669"/>
    <property type="project" value="UniProtKB-KW"/>
</dbReference>
<name>W9S6V4_9ROSA</name>
<dbReference type="PROSITE" id="PS00028">
    <property type="entry name" value="ZINC_FINGER_C2H2_1"/>
    <property type="match status" value="1"/>
</dbReference>
<dbReference type="OrthoDB" id="3518456at2759"/>
<dbReference type="InterPro" id="IPR013087">
    <property type="entry name" value="Znf_C2H2_type"/>
</dbReference>
<sequence>MAAFHKIQTIRLNHLNLFTLLNRFYHVKPNLGSDSPTPNSSPTPKKQPKNVAIFWDLDNKPPSPFRPFEAALKLKKTASSFGFVRDMIAYAKPTRDQRRRRTQLENTCGESFHCGVCGRNFYNHEKLVNHFKQIHERENSKRLNQIDSARGSRRVKLVAKYSMKMDKYKKAVREVLTPKVGFGLGDELERAGFWVGNVGDRKSHMVAVMEKRRAECLVLVSDDYGFVEVLQEAKKRCVKTVVVGERVDAGGGALKRFADSGFCWREIMMWKAKKEAVSVVGKWKDQDVLERLEWRYDPEVEKKSLCGLDDDDGDGCEQVDKSSSWWELASER</sequence>
<dbReference type="PROSITE" id="PS50157">
    <property type="entry name" value="ZINC_FINGER_C2H2_2"/>
    <property type="match status" value="1"/>
</dbReference>
<dbReference type="eggNOG" id="ENOG502QUQA">
    <property type="taxonomic scope" value="Eukaryota"/>
</dbReference>
<dbReference type="STRING" id="981085.W9S6V4"/>
<proteinExistence type="predicted"/>
<keyword evidence="1" id="KW-0862">Zinc</keyword>
<evidence type="ECO:0000256" key="1">
    <source>
        <dbReference type="PROSITE-ProRule" id="PRU00042"/>
    </source>
</evidence>
<dbReference type="AlphaFoldDB" id="W9S6V4"/>
<dbReference type="KEGG" id="mnt:21406004"/>
<organism evidence="3 4">
    <name type="scientific">Morus notabilis</name>
    <dbReference type="NCBI Taxonomy" id="981085"/>
    <lineage>
        <taxon>Eukaryota</taxon>
        <taxon>Viridiplantae</taxon>
        <taxon>Streptophyta</taxon>
        <taxon>Embryophyta</taxon>
        <taxon>Tracheophyta</taxon>
        <taxon>Spermatophyta</taxon>
        <taxon>Magnoliopsida</taxon>
        <taxon>eudicotyledons</taxon>
        <taxon>Gunneridae</taxon>
        <taxon>Pentapetalae</taxon>
        <taxon>rosids</taxon>
        <taxon>fabids</taxon>
        <taxon>Rosales</taxon>
        <taxon>Moraceae</taxon>
        <taxon>Moreae</taxon>
        <taxon>Morus</taxon>
    </lineage>
</organism>
<evidence type="ECO:0000313" key="3">
    <source>
        <dbReference type="EMBL" id="EXC17875.1"/>
    </source>
</evidence>
<dbReference type="PANTHER" id="PTHR35744:SF4">
    <property type="entry name" value="OS04G0464600 PROTEIN"/>
    <property type="match status" value="1"/>
</dbReference>
<keyword evidence="4" id="KW-1185">Reference proteome</keyword>
<protein>
    <recommendedName>
        <fullName evidence="2">C2H2-type domain-containing protein</fullName>
    </recommendedName>
</protein>
<keyword evidence="1" id="KW-0479">Metal-binding</keyword>
<evidence type="ECO:0000259" key="2">
    <source>
        <dbReference type="PROSITE" id="PS50157"/>
    </source>
</evidence>
<dbReference type="Proteomes" id="UP000030645">
    <property type="component" value="Unassembled WGS sequence"/>
</dbReference>
<feature type="domain" description="C2H2-type" evidence="2">
    <location>
        <begin position="112"/>
        <end position="140"/>
    </location>
</feature>
<evidence type="ECO:0000313" key="4">
    <source>
        <dbReference type="Proteomes" id="UP000030645"/>
    </source>
</evidence>
<reference evidence="4" key="1">
    <citation type="submission" date="2013-01" db="EMBL/GenBank/DDBJ databases">
        <title>Draft Genome Sequence of a Mulberry Tree, Morus notabilis C.K. Schneid.</title>
        <authorList>
            <person name="He N."/>
            <person name="Zhao S."/>
        </authorList>
    </citation>
    <scope>NUCLEOTIDE SEQUENCE</scope>
</reference>